<reference evidence="2" key="1">
    <citation type="journal article" date="2023" name="Front. Plant Sci.">
        <title>Chromosomal-level genome assembly of Melastoma candidum provides insights into trichome evolution.</title>
        <authorList>
            <person name="Zhong Y."/>
            <person name="Wu W."/>
            <person name="Sun C."/>
            <person name="Zou P."/>
            <person name="Liu Y."/>
            <person name="Dai S."/>
            <person name="Zhou R."/>
        </authorList>
    </citation>
    <scope>NUCLEOTIDE SEQUENCE [LARGE SCALE GENOMIC DNA]</scope>
</reference>
<protein>
    <submittedName>
        <fullName evidence="1">Uncharacterized protein</fullName>
    </submittedName>
</protein>
<dbReference type="Proteomes" id="UP001057402">
    <property type="component" value="Chromosome 4"/>
</dbReference>
<organism evidence="1 2">
    <name type="scientific">Melastoma candidum</name>
    <dbReference type="NCBI Taxonomy" id="119954"/>
    <lineage>
        <taxon>Eukaryota</taxon>
        <taxon>Viridiplantae</taxon>
        <taxon>Streptophyta</taxon>
        <taxon>Embryophyta</taxon>
        <taxon>Tracheophyta</taxon>
        <taxon>Spermatophyta</taxon>
        <taxon>Magnoliopsida</taxon>
        <taxon>eudicotyledons</taxon>
        <taxon>Gunneridae</taxon>
        <taxon>Pentapetalae</taxon>
        <taxon>rosids</taxon>
        <taxon>malvids</taxon>
        <taxon>Myrtales</taxon>
        <taxon>Melastomataceae</taxon>
        <taxon>Melastomatoideae</taxon>
        <taxon>Melastomateae</taxon>
        <taxon>Melastoma</taxon>
    </lineage>
</organism>
<evidence type="ECO:0000313" key="1">
    <source>
        <dbReference type="EMBL" id="KAI4372279.1"/>
    </source>
</evidence>
<dbReference type="EMBL" id="CM042883">
    <property type="protein sequence ID" value="KAI4372279.1"/>
    <property type="molecule type" value="Genomic_DNA"/>
</dbReference>
<sequence length="313" mass="35337">MAEDVEESAAGGGEFPELSYPQKKEIAKWFLLNSPCGEIQYVAKDVRSVLQCDRAYNDAADEAFPIYNKSQMICLEMPGGTGDVLITDFGEITKNEYLDTRTAQVAVVDHVNQVCTEVRPATDEELPSPYVEEYRDSIDIEVLKYVNEFYPKGVCSVYGAQGKHEGGPGVDFELVVAISAARNSPQNFCNGSWRSVWNLEFKEDLQLINLKGKMQVSAHYFEEGNVQLDSKHECKDVTMIQSPEDSALSIAAIIRHHESEYLTSLEASYTSLPDTTFKELRRKLPVTRTLFPWHNALQFNLTKDMERELGIQR</sequence>
<comment type="caution">
    <text evidence="1">The sequence shown here is derived from an EMBL/GenBank/DDBJ whole genome shotgun (WGS) entry which is preliminary data.</text>
</comment>
<keyword evidence="2" id="KW-1185">Reference proteome</keyword>
<accession>A0ACB9R074</accession>
<name>A0ACB9R074_9MYRT</name>
<evidence type="ECO:0000313" key="2">
    <source>
        <dbReference type="Proteomes" id="UP001057402"/>
    </source>
</evidence>
<gene>
    <name evidence="1" type="ORF">MLD38_010528</name>
</gene>
<proteinExistence type="predicted"/>